<evidence type="ECO:0000313" key="11">
    <source>
        <dbReference type="EMBL" id="MFD1694164.1"/>
    </source>
</evidence>
<dbReference type="RefSeq" id="WP_149891957.1">
    <property type="nucleotide sequence ID" value="NZ_JBHUFA010000001.1"/>
</dbReference>
<reference evidence="12" key="1">
    <citation type="journal article" date="2019" name="Int. J. Syst. Evol. Microbiol.">
        <title>The Global Catalogue of Microorganisms (GCM) 10K type strain sequencing project: providing services to taxonomists for standard genome sequencing and annotation.</title>
        <authorList>
            <consortium name="The Broad Institute Genomics Platform"/>
            <consortium name="The Broad Institute Genome Sequencing Center for Infectious Disease"/>
            <person name="Wu L."/>
            <person name="Ma J."/>
        </authorList>
    </citation>
    <scope>NUCLEOTIDE SEQUENCE [LARGE SCALE GENOMIC DNA]</scope>
    <source>
        <strain evidence="12">JCM 3369</strain>
    </source>
</reference>
<protein>
    <recommendedName>
        <fullName evidence="8 9">Outer membrane protein assembly factor BamA</fullName>
    </recommendedName>
</protein>
<name>A0ABW4JQ33_9HYPH</name>
<sequence>MQRLQKNSSAVLLAAAFLGSSAIVPVGFGPLSATVAEAAVARSIVVRGNERIEEETVLSYLTIRPGQSYGAGDVDESLKALFATGLFADVKITPQGSSVVVTVSENPMINRVSFEGNKKLNDDALKTVVRSSERAMLTRAKVQSDVQNLLEAYRRSGRYGASVEPKIIDRANNRVDLVFEIDEGAKTGVERISFIGNDSFSDSRLQDVIRTRETGLLGWLRTTDTYDPDRLAADQELLRQYYFKKGYADFRILSATAELDRETNVFYVTFTVDEGEKYTISDVEVVSSLSDVDPESLRGVVRTDAGDTFNSLRVEQSVEDLTVRVAEGGYAFAQVRPRASRDYDNKTISLTYYIEEGPRAYVERINIVGNDRTREYVLRREFDLAEGDAFNRALLDKAERRLKNLGFFEKVSVTTSQGSAPDRVVVNVNVEEKATGEVSFGIGYSTTDGVIGDVSISEKNFLGRGQYVKIGVGGGTDTQSYEFSFREPFFLGRRIGFDLDLYRKVTEENDYRDYDEDKIGGGFGFTLPLKEEELTLRLGYEIYQTDISDPASPGATGLADCAVNPDLSPAICDSLGKRLTSAISYKLAYNTLDNNLNPSDGFYATFGQEFAGVGGDSFYLKTTAEARAYRELLPDFGLVGKLAIQGGHITGLGDERLRVSEQFMMGGTMVRGFENSGIGPRDSVGDDAIGGQMFFAATAEGTFPFPVIPKEFGLSGAVFADAGSLWDADDDLENIVNTNGGQVVSDDFALRASVGAGIRWQSPFGPLRADFAWPLMKEDSDKTQVFRLSGGTRF</sequence>
<keyword evidence="4 8" id="KW-0732">Signal</keyword>
<dbReference type="InterPro" id="IPR000184">
    <property type="entry name" value="Bac_surfAg_D15"/>
</dbReference>
<evidence type="ECO:0000256" key="3">
    <source>
        <dbReference type="ARBA" id="ARBA00022692"/>
    </source>
</evidence>
<evidence type="ECO:0000256" key="6">
    <source>
        <dbReference type="ARBA" id="ARBA00023136"/>
    </source>
</evidence>
<accession>A0ABW4JQ33</accession>
<dbReference type="PROSITE" id="PS51779">
    <property type="entry name" value="POTRA"/>
    <property type="match status" value="3"/>
</dbReference>
<dbReference type="PANTHER" id="PTHR12815">
    <property type="entry name" value="SORTING AND ASSEMBLY MACHINERY SAMM50 PROTEIN FAMILY MEMBER"/>
    <property type="match status" value="1"/>
</dbReference>
<gene>
    <name evidence="8 11" type="primary">bamA</name>
    <name evidence="11" type="ORF">ACFSC7_01460</name>
</gene>
<keyword evidence="12" id="KW-1185">Reference proteome</keyword>
<dbReference type="EMBL" id="JBHUFA010000001">
    <property type="protein sequence ID" value="MFD1694164.1"/>
    <property type="molecule type" value="Genomic_DNA"/>
</dbReference>
<evidence type="ECO:0000256" key="5">
    <source>
        <dbReference type="ARBA" id="ARBA00022737"/>
    </source>
</evidence>
<keyword evidence="2 8" id="KW-1134">Transmembrane beta strand</keyword>
<dbReference type="Pfam" id="PF01103">
    <property type="entry name" value="Omp85"/>
    <property type="match status" value="1"/>
</dbReference>
<proteinExistence type="inferred from homology"/>
<dbReference type="Gene3D" id="2.40.160.50">
    <property type="entry name" value="membrane protein fhac: a member of the omp85/tpsb transporter family"/>
    <property type="match status" value="1"/>
</dbReference>
<evidence type="ECO:0000256" key="7">
    <source>
        <dbReference type="ARBA" id="ARBA00023237"/>
    </source>
</evidence>
<evidence type="ECO:0000256" key="8">
    <source>
        <dbReference type="HAMAP-Rule" id="MF_01430"/>
    </source>
</evidence>
<dbReference type="InterPro" id="IPR023707">
    <property type="entry name" value="OM_assembly_BamA"/>
</dbReference>
<keyword evidence="7 8" id="KW-0998">Cell outer membrane</keyword>
<dbReference type="NCBIfam" id="TIGR03303">
    <property type="entry name" value="OM_YaeT"/>
    <property type="match status" value="1"/>
</dbReference>
<comment type="caution">
    <text evidence="11">The sequence shown here is derived from an EMBL/GenBank/DDBJ whole genome shotgun (WGS) entry which is preliminary data.</text>
</comment>
<evidence type="ECO:0000256" key="1">
    <source>
        <dbReference type="ARBA" id="ARBA00004370"/>
    </source>
</evidence>
<dbReference type="InterPro" id="IPR034746">
    <property type="entry name" value="POTRA"/>
</dbReference>
<evidence type="ECO:0000313" key="12">
    <source>
        <dbReference type="Proteomes" id="UP001597327"/>
    </source>
</evidence>
<dbReference type="InterPro" id="IPR039910">
    <property type="entry name" value="D15-like"/>
</dbReference>
<evidence type="ECO:0000256" key="9">
    <source>
        <dbReference type="NCBIfam" id="TIGR03303"/>
    </source>
</evidence>
<comment type="subunit">
    <text evidence="8">Part of the Bam complex.</text>
</comment>
<organism evidence="11 12">
    <name type="scientific">Roseibium aestuarii</name>
    <dbReference type="NCBI Taxonomy" id="2600299"/>
    <lineage>
        <taxon>Bacteria</taxon>
        <taxon>Pseudomonadati</taxon>
        <taxon>Pseudomonadota</taxon>
        <taxon>Alphaproteobacteria</taxon>
        <taxon>Hyphomicrobiales</taxon>
        <taxon>Stappiaceae</taxon>
        <taxon>Roseibium</taxon>
    </lineage>
</organism>
<feature type="domain" description="POTRA" evidence="10">
    <location>
        <begin position="360"/>
        <end position="433"/>
    </location>
</feature>
<feature type="domain" description="POTRA" evidence="10">
    <location>
        <begin position="39"/>
        <end position="106"/>
    </location>
</feature>
<dbReference type="InterPro" id="IPR010827">
    <property type="entry name" value="BamA/TamA_POTRA"/>
</dbReference>
<dbReference type="PIRSF" id="PIRSF006076">
    <property type="entry name" value="OM_assembly_OMP85"/>
    <property type="match status" value="1"/>
</dbReference>
<comment type="function">
    <text evidence="8">Part of the outer membrane protein assembly complex, which is involved in assembly and insertion of beta-barrel proteins into the outer membrane.</text>
</comment>
<evidence type="ECO:0000256" key="4">
    <source>
        <dbReference type="ARBA" id="ARBA00022729"/>
    </source>
</evidence>
<dbReference type="Proteomes" id="UP001597327">
    <property type="component" value="Unassembled WGS sequence"/>
</dbReference>
<dbReference type="HAMAP" id="MF_01430">
    <property type="entry name" value="OM_assembly_BamA"/>
    <property type="match status" value="1"/>
</dbReference>
<comment type="similarity">
    <text evidence="8">Belongs to the BamA family.</text>
</comment>
<keyword evidence="6 8" id="KW-0472">Membrane</keyword>
<feature type="domain" description="POTRA" evidence="10">
    <location>
        <begin position="107"/>
        <end position="184"/>
    </location>
</feature>
<keyword evidence="5 8" id="KW-0677">Repeat</keyword>
<comment type="subcellular location">
    <subcellularLocation>
        <location evidence="8">Cell outer membrane</location>
    </subcellularLocation>
    <subcellularLocation>
        <location evidence="1">Membrane</location>
    </subcellularLocation>
</comment>
<dbReference type="Gene3D" id="3.10.20.310">
    <property type="entry name" value="membrane protein fhac"/>
    <property type="match status" value="5"/>
</dbReference>
<dbReference type="Pfam" id="PF07244">
    <property type="entry name" value="POTRA"/>
    <property type="match status" value="5"/>
</dbReference>
<evidence type="ECO:0000256" key="2">
    <source>
        <dbReference type="ARBA" id="ARBA00022452"/>
    </source>
</evidence>
<keyword evidence="3 8" id="KW-0812">Transmembrane</keyword>
<evidence type="ECO:0000259" key="10">
    <source>
        <dbReference type="PROSITE" id="PS51779"/>
    </source>
</evidence>
<dbReference type="PANTHER" id="PTHR12815:SF23">
    <property type="entry name" value="OUTER MEMBRANE PROTEIN ASSEMBLY FACTOR BAMA"/>
    <property type="match status" value="1"/>
</dbReference>